<dbReference type="Gene3D" id="4.10.240.10">
    <property type="entry name" value="Zn(2)-C6 fungal-type DNA-binding domain"/>
    <property type="match status" value="1"/>
</dbReference>
<evidence type="ECO:0000256" key="4">
    <source>
        <dbReference type="ARBA" id="ARBA00023242"/>
    </source>
</evidence>
<dbReference type="SUPFAM" id="SSF57701">
    <property type="entry name" value="Zn2/Cys6 DNA-binding domain"/>
    <property type="match status" value="1"/>
</dbReference>
<dbReference type="OrthoDB" id="10250282at2759"/>
<reference evidence="8" key="1">
    <citation type="journal article" date="2015" name="Genome Announc.">
        <title>Genome sequence of the AIDS-associated pathogen Penicillium marneffei (ATCC18224) and its near taxonomic relative Talaromyces stipitatus (ATCC10500).</title>
        <authorList>
            <person name="Nierman W.C."/>
            <person name="Fedorova-Abrams N.D."/>
            <person name="Andrianopoulos A."/>
        </authorList>
    </citation>
    <scope>NUCLEOTIDE SEQUENCE [LARGE SCALE GENOMIC DNA]</scope>
    <source>
        <strain evidence="8">ATCC 18224 / CBS 334.59 / QM 7333</strain>
    </source>
</reference>
<evidence type="ECO:0000256" key="1">
    <source>
        <dbReference type="ARBA" id="ARBA00023015"/>
    </source>
</evidence>
<feature type="region of interest" description="Disordered" evidence="5">
    <location>
        <begin position="82"/>
        <end position="116"/>
    </location>
</feature>
<dbReference type="AlphaFoldDB" id="B6Q4T9"/>
<evidence type="ECO:0000313" key="8">
    <source>
        <dbReference type="Proteomes" id="UP000001294"/>
    </source>
</evidence>
<name>B6Q4T9_TALMQ</name>
<dbReference type="Pfam" id="PF00172">
    <property type="entry name" value="Zn_clus"/>
    <property type="match status" value="1"/>
</dbReference>
<dbReference type="HOGENOM" id="CLU_014802_0_0_1"/>
<dbReference type="CDD" id="cd00067">
    <property type="entry name" value="GAL4"/>
    <property type="match status" value="1"/>
</dbReference>
<keyword evidence="1" id="KW-0805">Transcription regulation</keyword>
<sequence length="749" mass="82826">MVLGHNQYHRNLQEQHFLVEEQPQLPIEASQSAGNAPVVRRKFAKPPVKVACLACRASRTRCDGQEPCSSCANKGRACSYLPSKRGGPRKKKSSAPPSDPDELAQTSPWDPPIVQNSHYEEDGAFSQIEPLALPGAGLRHLDFNPEVQGMFVGMFAHPGEGHHPAVPVSQVSLAPGGKQPTVRAYGSEQDILNAYYEFIHPYFPILPPRIAQPSPDLPLEDAGSHPNSPSDEASLAYQPVSPLSCAISAILALVPLPNIPDSPNVMLRRSYSQTYARLATMRIEADGELIDSVTDPSQALNYARPTINRPPFHPQAPVELESILALLVLSIYEYAQRGNMMKMRYRAGQAWVLAMNLSLNALGPEQDEFTEAKRRAWWMTYFCVLQGSIVSVTPCPVMINDTRFTTPYPQFASDPEGWSILLQAQQVLIASNQFAVDLNRCLKSRSNMQWIYDQMKQLDAWTSSLMTQANAPSSVQRSGDMSIASEFDTAESIRAMSRIKLASSQIRMHQFRAFSDLPGFIKKHFDLAPHGSNVNDPFHIANNGDSNPLECQCHQFHPMGNVIPTEYNGPASDTSAAAASGPVHPHYCWLGPGFPFSAQQSSDICLRAALMISHMVGSLPYPVLLRPGDRRDSTRHPPFGDPALLDPRTQFPRTMPYYAACTMQGSYALLMLVYKTRVAISKDRTANVLYDEGHQSSADQMLDGLSNGLERIVGVISNFSRAFEALSGMRGKLDIIYYSYALILQSRFY</sequence>
<dbReference type="PROSITE" id="PS00463">
    <property type="entry name" value="ZN2_CY6_FUNGAL_1"/>
    <property type="match status" value="1"/>
</dbReference>
<dbReference type="GO" id="GO:0008270">
    <property type="term" value="F:zinc ion binding"/>
    <property type="evidence" value="ECO:0007669"/>
    <property type="project" value="InterPro"/>
</dbReference>
<accession>B6Q4T9</accession>
<feature type="region of interest" description="Disordered" evidence="5">
    <location>
        <begin position="213"/>
        <end position="235"/>
    </location>
</feature>
<dbReference type="PANTHER" id="PTHR47431:SF5">
    <property type="entry name" value="ZN(II)2CYS6 TRANSCRIPTION FACTOR (EUROFUNG)"/>
    <property type="match status" value="1"/>
</dbReference>
<proteinExistence type="predicted"/>
<gene>
    <name evidence="7" type="ORF">PMAA_031420</name>
</gene>
<keyword evidence="4" id="KW-0539">Nucleus</keyword>
<evidence type="ECO:0000259" key="6">
    <source>
        <dbReference type="PROSITE" id="PS50048"/>
    </source>
</evidence>
<evidence type="ECO:0000256" key="2">
    <source>
        <dbReference type="ARBA" id="ARBA00023125"/>
    </source>
</evidence>
<dbReference type="SMART" id="SM00066">
    <property type="entry name" value="GAL4"/>
    <property type="match status" value="1"/>
</dbReference>
<evidence type="ECO:0000256" key="5">
    <source>
        <dbReference type="SAM" id="MobiDB-lite"/>
    </source>
</evidence>
<keyword evidence="3" id="KW-0804">Transcription</keyword>
<dbReference type="VEuPathDB" id="FungiDB:PMAA_031420"/>
<dbReference type="EMBL" id="DS995899">
    <property type="protein sequence ID" value="EEA28328.1"/>
    <property type="molecule type" value="Genomic_DNA"/>
</dbReference>
<dbReference type="PhylomeDB" id="B6Q4T9"/>
<feature type="domain" description="Zn(2)-C6 fungal-type" evidence="6">
    <location>
        <begin position="51"/>
        <end position="80"/>
    </location>
</feature>
<dbReference type="GO" id="GO:0003677">
    <property type="term" value="F:DNA binding"/>
    <property type="evidence" value="ECO:0007669"/>
    <property type="project" value="UniProtKB-KW"/>
</dbReference>
<dbReference type="CDD" id="cd12148">
    <property type="entry name" value="fungal_TF_MHR"/>
    <property type="match status" value="1"/>
</dbReference>
<organism evidence="7 8">
    <name type="scientific">Talaromyces marneffei (strain ATCC 18224 / CBS 334.59 / QM 7333)</name>
    <name type="common">Penicillium marneffei</name>
    <dbReference type="NCBI Taxonomy" id="441960"/>
    <lineage>
        <taxon>Eukaryota</taxon>
        <taxon>Fungi</taxon>
        <taxon>Dikarya</taxon>
        <taxon>Ascomycota</taxon>
        <taxon>Pezizomycotina</taxon>
        <taxon>Eurotiomycetes</taxon>
        <taxon>Eurotiomycetidae</taxon>
        <taxon>Eurotiales</taxon>
        <taxon>Trichocomaceae</taxon>
        <taxon>Talaromyces</taxon>
        <taxon>Talaromyces sect. Talaromyces</taxon>
    </lineage>
</organism>
<dbReference type="PANTHER" id="PTHR47431">
    <property type="entry name" value="ZN(II)2CYS6 TRANSCRIPTION FACTOR (EUROFUNG)-RELATED"/>
    <property type="match status" value="1"/>
</dbReference>
<dbReference type="InterPro" id="IPR036864">
    <property type="entry name" value="Zn2-C6_fun-type_DNA-bd_sf"/>
</dbReference>
<evidence type="ECO:0000256" key="3">
    <source>
        <dbReference type="ARBA" id="ARBA00023163"/>
    </source>
</evidence>
<protein>
    <recommendedName>
        <fullName evidence="6">Zn(2)-C6 fungal-type domain-containing protein</fullName>
    </recommendedName>
</protein>
<dbReference type="InterPro" id="IPR001138">
    <property type="entry name" value="Zn2Cys6_DnaBD"/>
</dbReference>
<dbReference type="PROSITE" id="PS50048">
    <property type="entry name" value="ZN2_CY6_FUNGAL_2"/>
    <property type="match status" value="1"/>
</dbReference>
<dbReference type="STRING" id="441960.B6Q4T9"/>
<keyword evidence="2" id="KW-0238">DNA-binding</keyword>
<dbReference type="GO" id="GO:0000981">
    <property type="term" value="F:DNA-binding transcription factor activity, RNA polymerase II-specific"/>
    <property type="evidence" value="ECO:0007669"/>
    <property type="project" value="InterPro"/>
</dbReference>
<dbReference type="Proteomes" id="UP000001294">
    <property type="component" value="Unassembled WGS sequence"/>
</dbReference>
<evidence type="ECO:0000313" key="7">
    <source>
        <dbReference type="EMBL" id="EEA28328.1"/>
    </source>
</evidence>
<keyword evidence="8" id="KW-1185">Reference proteome</keyword>